<feature type="binding site" evidence="7">
    <location>
        <position position="169"/>
    </location>
    <ligand>
        <name>beta-D-fructose 1,6-bisphosphate</name>
        <dbReference type="ChEBI" id="CHEBI:32966"/>
        <note>allosteric activator</note>
    </ligand>
</feature>
<evidence type="ECO:0000259" key="11">
    <source>
        <dbReference type="Pfam" id="PF02866"/>
    </source>
</evidence>
<evidence type="ECO:0000256" key="4">
    <source>
        <dbReference type="ARBA" id="ARBA00023002"/>
    </source>
</evidence>
<evidence type="ECO:0000256" key="8">
    <source>
        <dbReference type="PIRSR" id="PIRSR000102-1"/>
    </source>
</evidence>
<feature type="binding site" evidence="7">
    <location>
        <position position="66"/>
    </location>
    <ligand>
        <name>NAD(+)</name>
        <dbReference type="ChEBI" id="CHEBI:57540"/>
    </ligand>
</feature>
<evidence type="ECO:0000259" key="10">
    <source>
        <dbReference type="Pfam" id="PF00056"/>
    </source>
</evidence>
<dbReference type="InterPro" id="IPR018177">
    <property type="entry name" value="L-lactate_DH_AS"/>
</dbReference>
<evidence type="ECO:0000256" key="3">
    <source>
        <dbReference type="ARBA" id="ARBA00012967"/>
    </source>
</evidence>
<dbReference type="NCBIfam" id="TIGR01771">
    <property type="entry name" value="L-LDH-NAD"/>
    <property type="match status" value="1"/>
</dbReference>
<reference evidence="12 13" key="1">
    <citation type="submission" date="2018-08" db="EMBL/GenBank/DDBJ databases">
        <title>The first complete genome of Treponema rectale (CHPAT), a commensal spirochete of the bovine rectum.</title>
        <authorList>
            <person name="Staton G.J."/>
            <person name="Clegg S.R."/>
            <person name="Carter S.D."/>
            <person name="Radford A.D."/>
            <person name="Darby A."/>
            <person name="Hall N."/>
            <person name="Birtles R.J."/>
            <person name="Evans N.J."/>
        </authorList>
    </citation>
    <scope>NUCLEOTIDE SEQUENCE [LARGE SCALE GENOMIC DNA]</scope>
    <source>
        <strain evidence="12 13">CHPA</strain>
    </source>
</reference>
<feature type="binding site" evidence="9">
    <location>
        <position position="96"/>
    </location>
    <ligand>
        <name>NAD(+)</name>
        <dbReference type="ChEBI" id="CHEBI:57540"/>
    </ligand>
</feature>
<dbReference type="SUPFAM" id="SSF51735">
    <property type="entry name" value="NAD(P)-binding Rossmann-fold domains"/>
    <property type="match status" value="1"/>
</dbReference>
<dbReference type="HAMAP" id="MF_00488">
    <property type="entry name" value="Lactate_dehydrog"/>
    <property type="match status" value="1"/>
</dbReference>
<feature type="active site" description="Proton acceptor" evidence="7 8">
    <location>
        <position position="176"/>
    </location>
</feature>
<feature type="binding site" evidence="7">
    <location>
        <position position="83"/>
    </location>
    <ligand>
        <name>substrate</name>
    </ligand>
</feature>
<feature type="binding site" evidence="7">
    <location>
        <position position="41"/>
    </location>
    <ligand>
        <name>NAD(+)</name>
        <dbReference type="ChEBI" id="CHEBI:57540"/>
    </ligand>
</feature>
<feature type="binding site" evidence="7">
    <location>
        <position position="15"/>
    </location>
    <ligand>
        <name>NAD(+)</name>
        <dbReference type="ChEBI" id="CHEBI:57540"/>
    </ligand>
</feature>
<evidence type="ECO:0000256" key="1">
    <source>
        <dbReference type="ARBA" id="ARBA00004843"/>
    </source>
</evidence>
<feature type="binding site" evidence="7">
    <location>
        <position position="144"/>
    </location>
    <ligand>
        <name>NAD(+)</name>
        <dbReference type="ChEBI" id="CHEBI:57540"/>
    </ligand>
</feature>
<feature type="domain" description="Lactate/malate dehydrogenase N-terminal" evidence="10">
    <location>
        <begin position="6"/>
        <end position="143"/>
    </location>
</feature>
<accession>A0A7M1XHR6</accession>
<protein>
    <recommendedName>
        <fullName evidence="3 7">L-lactate dehydrogenase</fullName>
        <shortName evidence="7">L-LDH</shortName>
        <ecNumber evidence="3 7">1.1.1.27</ecNumber>
    </recommendedName>
</protein>
<dbReference type="AlphaFoldDB" id="A0A7M1XHR6"/>
<dbReference type="PROSITE" id="PS00064">
    <property type="entry name" value="L_LDH"/>
    <property type="match status" value="1"/>
</dbReference>
<dbReference type="InterPro" id="IPR001236">
    <property type="entry name" value="Lactate/malate_DH_N"/>
</dbReference>
<feature type="binding site" evidence="7">
    <location>
        <position position="154"/>
    </location>
    <ligand>
        <name>beta-D-fructose 1,6-bisphosphate</name>
        <dbReference type="ChEBI" id="CHEBI:32966"/>
        <note>allosteric activator</note>
    </ligand>
</feature>
<keyword evidence="4 7" id="KW-0560">Oxidoreductase</keyword>
<dbReference type="InterPro" id="IPR001557">
    <property type="entry name" value="L-lactate/malate_DH"/>
</dbReference>
<feature type="binding site" evidence="7">
    <location>
        <position position="102"/>
    </location>
    <ligand>
        <name>NAD(+)</name>
        <dbReference type="ChEBI" id="CHEBI:57540"/>
    </ligand>
</feature>
<dbReference type="UniPathway" id="UPA00554">
    <property type="reaction ID" value="UER00611"/>
</dbReference>
<dbReference type="PANTHER" id="PTHR43128">
    <property type="entry name" value="L-2-HYDROXYCARBOXYLATE DEHYDROGENASE (NAD(P)(+))"/>
    <property type="match status" value="1"/>
</dbReference>
<dbReference type="InterPro" id="IPR011304">
    <property type="entry name" value="L-lactate_DH"/>
</dbReference>
<evidence type="ECO:0000256" key="5">
    <source>
        <dbReference type="ARBA" id="ARBA00023027"/>
    </source>
</evidence>
<proteinExistence type="inferred from homology"/>
<dbReference type="InterPro" id="IPR015955">
    <property type="entry name" value="Lactate_DH/Glyco_Ohase_4_C"/>
</dbReference>
<feature type="binding site" evidence="7">
    <location>
        <position position="89"/>
    </location>
    <ligand>
        <name>substrate</name>
    </ligand>
</feature>
<feature type="domain" description="Lactate/malate dehydrogenase C-terminal" evidence="11">
    <location>
        <begin position="146"/>
        <end position="311"/>
    </location>
</feature>
<dbReference type="FunFam" id="3.40.50.720:FF:000018">
    <property type="entry name" value="Malate dehydrogenase"/>
    <property type="match status" value="1"/>
</dbReference>
<dbReference type="CDD" id="cd05292">
    <property type="entry name" value="LDH_2"/>
    <property type="match status" value="1"/>
</dbReference>
<sequence>MLNNRKAAIIGAGFVGASIAFALMQKGLYNELVLVDANKDKAQGEAMDIAHGLPYSNPMKIYAGEYQDIADASLIIITAGAAQKPGETRLDLIKKNSAIMTSIVKELVKVKAEGILLIVANPVDVLTHVALKVSGFPRERVFGSGTVLDTARLKYLLSDKLQIDTRNVHAVIMGEHGDSEFPAWSFANVSGMPLEDFAELRGYQDYESLKNEIQEEVKNSAYEIIAKKGATYYGIALSVARIAECIVKNEHSMLPVSVELNGEYNLTGSALSIPAIISAKGVEQILELPLSAKEKRELRSSSDTLKEIIKTLDL</sequence>
<dbReference type="KEGG" id="trc:DYE49_00275"/>
<dbReference type="PANTHER" id="PTHR43128:SF16">
    <property type="entry name" value="L-LACTATE DEHYDROGENASE"/>
    <property type="match status" value="1"/>
</dbReference>
<keyword evidence="7" id="KW-0597">Phosphoprotein</keyword>
<dbReference type="InterPro" id="IPR022383">
    <property type="entry name" value="Lactate/malate_DH_C"/>
</dbReference>
<feature type="binding site" evidence="7">
    <location>
        <begin position="121"/>
        <end position="124"/>
    </location>
    <ligand>
        <name>substrate</name>
    </ligand>
</feature>
<keyword evidence="5 7" id="KW-0520">NAD</keyword>
<dbReference type="PIRSF" id="PIRSF000102">
    <property type="entry name" value="Lac_mal_DH"/>
    <property type="match status" value="1"/>
</dbReference>
<feature type="binding site" evidence="7 9">
    <location>
        <position position="36"/>
    </location>
    <ligand>
        <name>NAD(+)</name>
        <dbReference type="ChEBI" id="CHEBI:57540"/>
    </ligand>
</feature>
<comment type="function">
    <text evidence="7">Catalyzes the conversion of lactate to pyruvate.</text>
</comment>
<feature type="binding site" evidence="7 9">
    <location>
        <begin position="119"/>
        <end position="121"/>
    </location>
    <ligand>
        <name>NAD(+)</name>
        <dbReference type="ChEBI" id="CHEBI:57540"/>
    </ligand>
</feature>
<organism evidence="12 13">
    <name type="scientific">Treponema rectale</name>
    <dbReference type="NCBI Taxonomy" id="744512"/>
    <lineage>
        <taxon>Bacteria</taxon>
        <taxon>Pseudomonadati</taxon>
        <taxon>Spirochaetota</taxon>
        <taxon>Spirochaetia</taxon>
        <taxon>Spirochaetales</taxon>
        <taxon>Treponemataceae</taxon>
        <taxon>Treponema</taxon>
    </lineage>
</organism>
<dbReference type="GO" id="GO:0004459">
    <property type="term" value="F:L-lactate dehydrogenase (NAD+) activity"/>
    <property type="evidence" value="ECO:0007669"/>
    <property type="project" value="UniProtKB-UniRule"/>
</dbReference>
<evidence type="ECO:0000256" key="6">
    <source>
        <dbReference type="ARBA" id="ARBA00049258"/>
    </source>
</evidence>
<dbReference type="GO" id="GO:0006096">
    <property type="term" value="P:glycolytic process"/>
    <property type="evidence" value="ECO:0007669"/>
    <property type="project" value="UniProtKB-UniRule"/>
</dbReference>
<dbReference type="InterPro" id="IPR036291">
    <property type="entry name" value="NAD(P)-bd_dom_sf"/>
</dbReference>
<comment type="subunit">
    <text evidence="7">Homotetramer.</text>
</comment>
<dbReference type="NCBIfam" id="NF004863">
    <property type="entry name" value="PRK06223.1"/>
    <property type="match status" value="1"/>
</dbReference>
<dbReference type="Proteomes" id="UP000593591">
    <property type="component" value="Chromosome"/>
</dbReference>
<dbReference type="GO" id="GO:0006089">
    <property type="term" value="P:lactate metabolic process"/>
    <property type="evidence" value="ECO:0007669"/>
    <property type="project" value="TreeGrafter"/>
</dbReference>
<feature type="binding site" evidence="7">
    <location>
        <position position="231"/>
    </location>
    <ligand>
        <name>substrate</name>
    </ligand>
</feature>
<comment type="similarity">
    <text evidence="2 7">Belongs to the LDH/MDH superfamily. LDH family.</text>
</comment>
<comment type="catalytic activity">
    <reaction evidence="6 7">
        <text>(S)-lactate + NAD(+) = pyruvate + NADH + H(+)</text>
        <dbReference type="Rhea" id="RHEA:23444"/>
        <dbReference type="ChEBI" id="CHEBI:15361"/>
        <dbReference type="ChEBI" id="CHEBI:15378"/>
        <dbReference type="ChEBI" id="CHEBI:16651"/>
        <dbReference type="ChEBI" id="CHEBI:57540"/>
        <dbReference type="ChEBI" id="CHEBI:57945"/>
        <dbReference type="EC" id="1.1.1.27"/>
    </reaction>
</comment>
<name>A0A7M1XHR6_9SPIR</name>
<evidence type="ECO:0000313" key="13">
    <source>
        <dbReference type="Proteomes" id="UP000593591"/>
    </source>
</evidence>
<gene>
    <name evidence="7" type="primary">ldh</name>
    <name evidence="12" type="ORF">DYE49_00275</name>
</gene>
<evidence type="ECO:0000256" key="2">
    <source>
        <dbReference type="ARBA" id="ARBA00006054"/>
    </source>
</evidence>
<feature type="modified residue" description="Phosphotyrosine" evidence="7">
    <location>
        <position position="222"/>
    </location>
</feature>
<comment type="pathway">
    <text evidence="1 7">Fermentation; pyruvate fermentation to lactate; (S)-lactate from pyruvate: step 1/1.</text>
</comment>
<comment type="activity regulation">
    <text evidence="7">Allosterically activated by fructose 1,6-bisphosphate (FBP).</text>
</comment>
<dbReference type="NCBIfam" id="NF000824">
    <property type="entry name" value="PRK00066.1"/>
    <property type="match status" value="1"/>
</dbReference>
<dbReference type="Gene3D" id="3.90.110.10">
    <property type="entry name" value="Lactate dehydrogenase/glycoside hydrolase, family 4, C-terminal"/>
    <property type="match status" value="1"/>
</dbReference>
<dbReference type="Gene3D" id="3.40.50.720">
    <property type="entry name" value="NAD(P)-binding Rossmann-like Domain"/>
    <property type="match status" value="1"/>
</dbReference>
<feature type="binding site" evidence="7">
    <location>
        <begin position="80"/>
        <end position="81"/>
    </location>
    <ligand>
        <name>NAD(+)</name>
        <dbReference type="ChEBI" id="CHEBI:57540"/>
    </ligand>
</feature>
<dbReference type="Pfam" id="PF02866">
    <property type="entry name" value="Ldh_1_C"/>
    <property type="match status" value="1"/>
</dbReference>
<feature type="binding site" evidence="7">
    <location>
        <begin position="149"/>
        <end position="152"/>
    </location>
    <ligand>
        <name>substrate</name>
    </ligand>
</feature>
<dbReference type="GO" id="GO:0005737">
    <property type="term" value="C:cytoplasm"/>
    <property type="evidence" value="ECO:0007669"/>
    <property type="project" value="UniProtKB-SubCell"/>
</dbReference>
<keyword evidence="7" id="KW-0963">Cytoplasm</keyword>
<keyword evidence="7" id="KW-0021">Allosteric enzyme</keyword>
<dbReference type="EC" id="1.1.1.27" evidence="3 7"/>
<evidence type="ECO:0000256" key="9">
    <source>
        <dbReference type="PIRSR" id="PIRSR000102-3"/>
    </source>
</evidence>
<dbReference type="SUPFAM" id="SSF56327">
    <property type="entry name" value="LDH C-terminal domain-like"/>
    <property type="match status" value="1"/>
</dbReference>
<evidence type="ECO:0000256" key="7">
    <source>
        <dbReference type="HAMAP-Rule" id="MF_00488"/>
    </source>
</evidence>
<dbReference type="PRINTS" id="PR00086">
    <property type="entry name" value="LLDHDRGNASE"/>
</dbReference>
<evidence type="ECO:0000313" key="12">
    <source>
        <dbReference type="EMBL" id="QOS38974.1"/>
    </source>
</evidence>
<dbReference type="EMBL" id="CP031517">
    <property type="protein sequence ID" value="QOS38974.1"/>
    <property type="molecule type" value="Genomic_DNA"/>
</dbReference>
<feature type="binding site" evidence="9">
    <location>
        <begin position="11"/>
        <end position="16"/>
    </location>
    <ligand>
        <name>NAD(+)</name>
        <dbReference type="ChEBI" id="CHEBI:57540"/>
    </ligand>
</feature>
<dbReference type="Pfam" id="PF00056">
    <property type="entry name" value="Ldh_1_N"/>
    <property type="match status" value="1"/>
</dbReference>
<comment type="subcellular location">
    <subcellularLocation>
        <location evidence="7">Cytoplasm</location>
    </subcellularLocation>
</comment>